<sequence>MPEGDTIHKLATFLSGALVDQRLDGARLQGRAIPALAQDRILQVTSKGKHLFIDFEGGASLRVHLGMYGSWHRYPIGQTWQKPAHRATLVLSAAGQDYVCFNAKEVEILDTHGLRRRDRTDRLGPDLSRDAPAAESLLHRARDLLCPDTELVDLLLDQRIASGIGNVYKSEVLFLVRCAPSTRLGDISEETFAALYRTAERLLLNNLGGGPRVTRTVDDGRGILWVYGRAGQPCFRCRASLLRERLGQHARSTYWCPACQSGQGVSRERIDRHVGAT</sequence>
<comment type="cofactor">
    <cofactor evidence="1">
        <name>Zn(2+)</name>
        <dbReference type="ChEBI" id="CHEBI:29105"/>
    </cofactor>
</comment>
<keyword evidence="17" id="KW-0255">Endonuclease</keyword>
<evidence type="ECO:0000256" key="1">
    <source>
        <dbReference type="ARBA" id="ARBA00001947"/>
    </source>
</evidence>
<dbReference type="Proteomes" id="UP000198816">
    <property type="component" value="Unassembled WGS sequence"/>
</dbReference>
<keyword evidence="4" id="KW-0479">Metal-binding</keyword>
<dbReference type="EC" id="4.2.99.18" evidence="3"/>
<organism evidence="17 18">
    <name type="scientific">Thiocapsa roseopersicina</name>
    <dbReference type="NCBI Taxonomy" id="1058"/>
    <lineage>
        <taxon>Bacteria</taxon>
        <taxon>Pseudomonadati</taxon>
        <taxon>Pseudomonadota</taxon>
        <taxon>Gammaproteobacteria</taxon>
        <taxon>Chromatiales</taxon>
        <taxon>Chromatiaceae</taxon>
        <taxon>Thiocapsa</taxon>
    </lineage>
</organism>
<evidence type="ECO:0000256" key="5">
    <source>
        <dbReference type="ARBA" id="ARBA00022763"/>
    </source>
</evidence>
<evidence type="ECO:0000313" key="18">
    <source>
        <dbReference type="Proteomes" id="UP000198816"/>
    </source>
</evidence>
<name>A0A1H2TTD0_THIRO</name>
<evidence type="ECO:0000259" key="16">
    <source>
        <dbReference type="PROSITE" id="PS51068"/>
    </source>
</evidence>
<dbReference type="RefSeq" id="WP_093029316.1">
    <property type="nucleotide sequence ID" value="NZ_FNNZ01000004.1"/>
</dbReference>
<keyword evidence="10" id="KW-0234">DNA repair</keyword>
<evidence type="ECO:0000259" key="15">
    <source>
        <dbReference type="PROSITE" id="PS51066"/>
    </source>
</evidence>
<accession>A0A1H2TTD0</accession>
<evidence type="ECO:0000256" key="3">
    <source>
        <dbReference type="ARBA" id="ARBA00012720"/>
    </source>
</evidence>
<evidence type="ECO:0000256" key="12">
    <source>
        <dbReference type="ARBA" id="ARBA00023268"/>
    </source>
</evidence>
<keyword evidence="11" id="KW-0456">Lyase</keyword>
<comment type="similarity">
    <text evidence="2">Belongs to the FPG family.</text>
</comment>
<dbReference type="GO" id="GO:0006284">
    <property type="term" value="P:base-excision repair"/>
    <property type="evidence" value="ECO:0007669"/>
    <property type="project" value="InterPro"/>
</dbReference>
<evidence type="ECO:0000256" key="14">
    <source>
        <dbReference type="PROSITE-ProRule" id="PRU00391"/>
    </source>
</evidence>
<dbReference type="SUPFAM" id="SSF57716">
    <property type="entry name" value="Glucocorticoid receptor-like (DNA-binding domain)"/>
    <property type="match status" value="1"/>
</dbReference>
<keyword evidence="12" id="KW-0511">Multifunctional enzyme</keyword>
<evidence type="ECO:0000256" key="13">
    <source>
        <dbReference type="ARBA" id="ARBA00023295"/>
    </source>
</evidence>
<dbReference type="InterPro" id="IPR015886">
    <property type="entry name" value="H2TH_FPG"/>
</dbReference>
<keyword evidence="13" id="KW-0326">Glycosidase</keyword>
<dbReference type="InterPro" id="IPR010979">
    <property type="entry name" value="Ribosomal_uS13-like_H2TH"/>
</dbReference>
<keyword evidence="6 14" id="KW-0863">Zinc-finger</keyword>
<proteinExistence type="inferred from homology"/>
<feature type="domain" description="Formamidopyrimidine-DNA glycosylase catalytic" evidence="16">
    <location>
        <begin position="2"/>
        <end position="118"/>
    </location>
</feature>
<keyword evidence="18" id="KW-1185">Reference proteome</keyword>
<evidence type="ECO:0000256" key="9">
    <source>
        <dbReference type="ARBA" id="ARBA00023125"/>
    </source>
</evidence>
<evidence type="ECO:0000256" key="7">
    <source>
        <dbReference type="ARBA" id="ARBA00022801"/>
    </source>
</evidence>
<dbReference type="SMART" id="SM00898">
    <property type="entry name" value="Fapy_DNA_glyco"/>
    <property type="match status" value="1"/>
</dbReference>
<dbReference type="InterPro" id="IPR012319">
    <property type="entry name" value="FPG_cat"/>
</dbReference>
<evidence type="ECO:0000256" key="2">
    <source>
        <dbReference type="ARBA" id="ARBA00009409"/>
    </source>
</evidence>
<dbReference type="Pfam" id="PF06831">
    <property type="entry name" value="H2TH"/>
    <property type="match status" value="1"/>
</dbReference>
<dbReference type="PROSITE" id="PS51068">
    <property type="entry name" value="FPG_CAT"/>
    <property type="match status" value="1"/>
</dbReference>
<dbReference type="PANTHER" id="PTHR42697">
    <property type="entry name" value="ENDONUCLEASE 8"/>
    <property type="match status" value="1"/>
</dbReference>
<feature type="domain" description="FPG-type" evidence="15">
    <location>
        <begin position="225"/>
        <end position="261"/>
    </location>
</feature>
<gene>
    <name evidence="17" type="ORF">SAMN05421783_104159</name>
</gene>
<dbReference type="InterPro" id="IPR035937">
    <property type="entry name" value="FPG_N"/>
</dbReference>
<dbReference type="GO" id="GO:0140078">
    <property type="term" value="F:class I DNA-(apurinic or apyrimidinic site) endonuclease activity"/>
    <property type="evidence" value="ECO:0007669"/>
    <property type="project" value="UniProtKB-EC"/>
</dbReference>
<dbReference type="Pfam" id="PF06827">
    <property type="entry name" value="zf-FPG_IleRS"/>
    <property type="match status" value="1"/>
</dbReference>
<protein>
    <recommendedName>
        <fullName evidence="3">DNA-(apurinic or apyrimidinic site) lyase</fullName>
        <ecNumber evidence="3">4.2.99.18</ecNumber>
    </recommendedName>
</protein>
<keyword evidence="7" id="KW-0378">Hydrolase</keyword>
<dbReference type="GO" id="GO:0008270">
    <property type="term" value="F:zinc ion binding"/>
    <property type="evidence" value="ECO:0007669"/>
    <property type="project" value="UniProtKB-KW"/>
</dbReference>
<evidence type="ECO:0000313" key="17">
    <source>
        <dbReference type="EMBL" id="SDW47125.1"/>
    </source>
</evidence>
<evidence type="ECO:0000256" key="6">
    <source>
        <dbReference type="ARBA" id="ARBA00022771"/>
    </source>
</evidence>
<evidence type="ECO:0000256" key="8">
    <source>
        <dbReference type="ARBA" id="ARBA00022833"/>
    </source>
</evidence>
<evidence type="ECO:0000256" key="4">
    <source>
        <dbReference type="ARBA" id="ARBA00022723"/>
    </source>
</evidence>
<reference evidence="18" key="1">
    <citation type="submission" date="2016-10" db="EMBL/GenBank/DDBJ databases">
        <authorList>
            <person name="Varghese N."/>
            <person name="Submissions S."/>
        </authorList>
    </citation>
    <scope>NUCLEOTIDE SEQUENCE [LARGE SCALE GENOMIC DNA]</scope>
    <source>
        <strain evidence="18">DSM 217</strain>
    </source>
</reference>
<dbReference type="InterPro" id="IPR010663">
    <property type="entry name" value="Znf_FPG/IleRS"/>
</dbReference>
<keyword evidence="9" id="KW-0238">DNA-binding</keyword>
<keyword evidence="17" id="KW-0540">Nuclease</keyword>
<dbReference type="SMART" id="SM01232">
    <property type="entry name" value="H2TH"/>
    <property type="match status" value="1"/>
</dbReference>
<dbReference type="InterPro" id="IPR000214">
    <property type="entry name" value="Znf_DNA_glyclase/AP_lyase"/>
</dbReference>
<dbReference type="SUPFAM" id="SSF81624">
    <property type="entry name" value="N-terminal domain of MutM-like DNA repair proteins"/>
    <property type="match status" value="1"/>
</dbReference>
<dbReference type="STRING" id="1058.SAMN05421783_104159"/>
<dbReference type="GO" id="GO:0003684">
    <property type="term" value="F:damaged DNA binding"/>
    <property type="evidence" value="ECO:0007669"/>
    <property type="project" value="InterPro"/>
</dbReference>
<dbReference type="EMBL" id="FNNZ01000004">
    <property type="protein sequence ID" value="SDW47125.1"/>
    <property type="molecule type" value="Genomic_DNA"/>
</dbReference>
<dbReference type="OrthoDB" id="9800855at2"/>
<dbReference type="PANTHER" id="PTHR42697:SF1">
    <property type="entry name" value="ENDONUCLEASE 8"/>
    <property type="match status" value="1"/>
</dbReference>
<dbReference type="Gene3D" id="1.10.8.50">
    <property type="match status" value="1"/>
</dbReference>
<dbReference type="GO" id="GO:0000703">
    <property type="term" value="F:oxidized pyrimidine nucleobase lesion DNA N-glycosylase activity"/>
    <property type="evidence" value="ECO:0007669"/>
    <property type="project" value="TreeGrafter"/>
</dbReference>
<dbReference type="SUPFAM" id="SSF46946">
    <property type="entry name" value="S13-like H2TH domain"/>
    <property type="match status" value="1"/>
</dbReference>
<dbReference type="AlphaFoldDB" id="A0A1H2TTD0"/>
<dbReference type="Pfam" id="PF01149">
    <property type="entry name" value="Fapy_DNA_glyco"/>
    <property type="match status" value="1"/>
</dbReference>
<dbReference type="Gene3D" id="3.20.190.10">
    <property type="entry name" value="MutM-like, N-terminal"/>
    <property type="match status" value="1"/>
</dbReference>
<evidence type="ECO:0000256" key="10">
    <source>
        <dbReference type="ARBA" id="ARBA00023204"/>
    </source>
</evidence>
<evidence type="ECO:0000256" key="11">
    <source>
        <dbReference type="ARBA" id="ARBA00023239"/>
    </source>
</evidence>
<dbReference type="PROSITE" id="PS51066">
    <property type="entry name" value="ZF_FPG_2"/>
    <property type="match status" value="1"/>
</dbReference>
<keyword evidence="5" id="KW-0227">DNA damage</keyword>
<keyword evidence="8" id="KW-0862">Zinc</keyword>